<dbReference type="RefSeq" id="XP_002673565.1">
    <property type="nucleotide sequence ID" value="XM_002673519.1"/>
</dbReference>
<gene>
    <name evidence="3" type="ORF">NAEGRDRAFT_71442</name>
</gene>
<name>D2VR32_NAEGR</name>
<feature type="compositionally biased region" description="Acidic residues" evidence="1">
    <location>
        <begin position="198"/>
        <end position="212"/>
    </location>
</feature>
<keyword evidence="2" id="KW-0812">Transmembrane</keyword>
<feature type="region of interest" description="Disordered" evidence="1">
    <location>
        <begin position="198"/>
        <end position="227"/>
    </location>
</feature>
<dbReference type="GeneID" id="8864568"/>
<keyword evidence="4" id="KW-1185">Reference proteome</keyword>
<protein>
    <submittedName>
        <fullName evidence="3">Predicted protein</fullName>
    </submittedName>
</protein>
<feature type="transmembrane region" description="Helical" evidence="2">
    <location>
        <begin position="96"/>
        <end position="119"/>
    </location>
</feature>
<feature type="transmembrane region" description="Helical" evidence="2">
    <location>
        <begin position="69"/>
        <end position="90"/>
    </location>
</feature>
<keyword evidence="2" id="KW-0472">Membrane</keyword>
<proteinExistence type="predicted"/>
<dbReference type="EMBL" id="GG738890">
    <property type="protein sequence ID" value="EFC40821.1"/>
    <property type="molecule type" value="Genomic_DNA"/>
</dbReference>
<evidence type="ECO:0000313" key="3">
    <source>
        <dbReference type="EMBL" id="EFC40821.1"/>
    </source>
</evidence>
<evidence type="ECO:0000256" key="1">
    <source>
        <dbReference type="SAM" id="MobiDB-lite"/>
    </source>
</evidence>
<accession>D2VR32</accession>
<dbReference type="VEuPathDB" id="AmoebaDB:NAEGRDRAFT_71442"/>
<organism evidence="4">
    <name type="scientific">Naegleria gruberi</name>
    <name type="common">Amoeba</name>
    <dbReference type="NCBI Taxonomy" id="5762"/>
    <lineage>
        <taxon>Eukaryota</taxon>
        <taxon>Discoba</taxon>
        <taxon>Heterolobosea</taxon>
        <taxon>Tetramitia</taxon>
        <taxon>Eutetramitia</taxon>
        <taxon>Vahlkampfiidae</taxon>
        <taxon>Naegleria</taxon>
    </lineage>
</organism>
<evidence type="ECO:0000313" key="4">
    <source>
        <dbReference type="Proteomes" id="UP000006671"/>
    </source>
</evidence>
<evidence type="ECO:0000256" key="2">
    <source>
        <dbReference type="SAM" id="Phobius"/>
    </source>
</evidence>
<keyword evidence="2" id="KW-1133">Transmembrane helix</keyword>
<dbReference type="Proteomes" id="UP000006671">
    <property type="component" value="Unassembled WGS sequence"/>
</dbReference>
<dbReference type="AlphaFoldDB" id="D2VR32"/>
<reference evidence="3 4" key="1">
    <citation type="journal article" date="2010" name="Cell">
        <title>The genome of Naegleria gruberi illuminates early eukaryotic versatility.</title>
        <authorList>
            <person name="Fritz-Laylin L.K."/>
            <person name="Prochnik S.E."/>
            <person name="Ginger M.L."/>
            <person name="Dacks J.B."/>
            <person name="Carpenter M.L."/>
            <person name="Field M.C."/>
            <person name="Kuo A."/>
            <person name="Paredez A."/>
            <person name="Chapman J."/>
            <person name="Pham J."/>
            <person name="Shu S."/>
            <person name="Neupane R."/>
            <person name="Cipriano M."/>
            <person name="Mancuso J."/>
            <person name="Tu H."/>
            <person name="Salamov A."/>
            <person name="Lindquist E."/>
            <person name="Shapiro H."/>
            <person name="Lucas S."/>
            <person name="Grigoriev I.V."/>
            <person name="Cande W.Z."/>
            <person name="Fulton C."/>
            <person name="Rokhsar D.S."/>
            <person name="Dawson S.C."/>
        </authorList>
    </citation>
    <scope>NUCLEOTIDE SEQUENCE [LARGE SCALE GENOMIC DNA]</scope>
    <source>
        <strain evidence="3 4">NEG-M</strain>
    </source>
</reference>
<dbReference type="KEGG" id="ngr:NAEGRDRAFT_71442"/>
<sequence>MSLLLSTNQTHAIPFNFESKRFPSSPYPLNFENRINRQHFKSFLQNCSKIVRKCVRNVDASDRLMKYTAFIYAVIMVVVTIISIIAIILLSRYVNVIYPILVCVVVITVPTIGFGFTIYQRGKKIKEFHSNCQITLENYVLEENQKTIRIGIQWFAKYDSDFINLLSLKFAPTRYLTKLPRIEVSDRELQFSFEINPEEEEPINEEDDDNLVDNDNIRLINQDENEY</sequence>
<dbReference type="InParanoid" id="D2VR32"/>